<keyword evidence="1" id="KW-0472">Membrane</keyword>
<protein>
    <submittedName>
        <fullName evidence="2">Uncharacterized protein</fullName>
    </submittedName>
</protein>
<sequence>MLNLIKTKSKGNSRIFRKKINQTALRRKHRRDDEIFPRTIVCDIFVFLFIYIGLSYVEEYNGQNLLGIHDAGDYGRFAPKVMKILFSSTEMSQSIIYSNSVCAKFMLDPDRM</sequence>
<reference evidence="2" key="1">
    <citation type="submission" date="2021-02" db="EMBL/GenBank/DDBJ databases">
        <authorList>
            <person name="Nowell W R."/>
        </authorList>
    </citation>
    <scope>NUCLEOTIDE SEQUENCE</scope>
</reference>
<keyword evidence="1" id="KW-0812">Transmembrane</keyword>
<dbReference type="EMBL" id="CAJOBI010040096">
    <property type="protein sequence ID" value="CAF4320231.1"/>
    <property type="molecule type" value="Genomic_DNA"/>
</dbReference>
<dbReference type="AlphaFoldDB" id="A0A8S2U7T5"/>
<proteinExistence type="predicted"/>
<organism evidence="2 3">
    <name type="scientific">Rotaria magnacalcarata</name>
    <dbReference type="NCBI Taxonomy" id="392030"/>
    <lineage>
        <taxon>Eukaryota</taxon>
        <taxon>Metazoa</taxon>
        <taxon>Spiralia</taxon>
        <taxon>Gnathifera</taxon>
        <taxon>Rotifera</taxon>
        <taxon>Eurotatoria</taxon>
        <taxon>Bdelloidea</taxon>
        <taxon>Philodinida</taxon>
        <taxon>Philodinidae</taxon>
        <taxon>Rotaria</taxon>
    </lineage>
</organism>
<name>A0A8S2U7T5_9BILA</name>
<feature type="transmembrane region" description="Helical" evidence="1">
    <location>
        <begin position="35"/>
        <end position="57"/>
    </location>
</feature>
<evidence type="ECO:0000313" key="2">
    <source>
        <dbReference type="EMBL" id="CAF4320231.1"/>
    </source>
</evidence>
<keyword evidence="1" id="KW-1133">Transmembrane helix</keyword>
<evidence type="ECO:0000256" key="1">
    <source>
        <dbReference type="SAM" id="Phobius"/>
    </source>
</evidence>
<accession>A0A8S2U7T5</accession>
<dbReference type="Proteomes" id="UP000676336">
    <property type="component" value="Unassembled WGS sequence"/>
</dbReference>
<comment type="caution">
    <text evidence="2">The sequence shown here is derived from an EMBL/GenBank/DDBJ whole genome shotgun (WGS) entry which is preliminary data.</text>
</comment>
<evidence type="ECO:0000313" key="3">
    <source>
        <dbReference type="Proteomes" id="UP000676336"/>
    </source>
</evidence>
<gene>
    <name evidence="2" type="ORF">SMN809_LOCUS26919</name>
</gene>